<protein>
    <submittedName>
        <fullName evidence="1">DUF2461 family protein</fullName>
    </submittedName>
</protein>
<sequence length="96" mass="11368">MLFSEEAIGFLFENHTRDSKEWFKEHKADYHRLIEEPFAELITALTPIMNDIDSRIVCNPKKISRLYKDARYNKGGPIFRESVWCSLKCQRDKSDV</sequence>
<comment type="caution">
    <text evidence="1">The sequence shown here is derived from an EMBL/GenBank/DDBJ whole genome shotgun (WGS) entry which is preliminary data.</text>
</comment>
<dbReference type="Proteomes" id="UP001211421">
    <property type="component" value="Unassembled WGS sequence"/>
</dbReference>
<dbReference type="Pfam" id="PF09365">
    <property type="entry name" value="DUF2461"/>
    <property type="match status" value="1"/>
</dbReference>
<evidence type="ECO:0000313" key="2">
    <source>
        <dbReference type="Proteomes" id="UP001211421"/>
    </source>
</evidence>
<dbReference type="InterPro" id="IPR012808">
    <property type="entry name" value="CHP02453"/>
</dbReference>
<dbReference type="RefSeq" id="WP_195552335.1">
    <property type="nucleotide sequence ID" value="NZ_JADMNX010000021.1"/>
</dbReference>
<dbReference type="AlphaFoldDB" id="A0AAW6E6M6"/>
<name>A0AAW6E6M6_9FIRM</name>
<accession>A0AAW6E6M6</accession>
<reference evidence="1" key="1">
    <citation type="submission" date="2023-01" db="EMBL/GenBank/DDBJ databases">
        <title>Human gut microbiome strain richness.</title>
        <authorList>
            <person name="Chen-Liaw A."/>
        </authorList>
    </citation>
    <scope>NUCLEOTIDE SEQUENCE</scope>
    <source>
        <strain evidence="1">D59st1_B8_D59t2_181005</strain>
    </source>
</reference>
<evidence type="ECO:0000313" key="1">
    <source>
        <dbReference type="EMBL" id="MDB8743369.1"/>
    </source>
</evidence>
<dbReference type="EMBL" id="JAQMLS010000021">
    <property type="protein sequence ID" value="MDB8743369.1"/>
    <property type="molecule type" value="Genomic_DNA"/>
</dbReference>
<proteinExistence type="predicted"/>
<gene>
    <name evidence="1" type="ORF">PNV70_15010</name>
</gene>
<organism evidence="1 2">
    <name type="scientific">Ruminococcus bicirculans</name>
    <name type="common">ex Wegman et al. 2014</name>
    <dbReference type="NCBI Taxonomy" id="1160721"/>
    <lineage>
        <taxon>Bacteria</taxon>
        <taxon>Bacillati</taxon>
        <taxon>Bacillota</taxon>
        <taxon>Clostridia</taxon>
        <taxon>Eubacteriales</taxon>
        <taxon>Oscillospiraceae</taxon>
        <taxon>Ruminococcus</taxon>
    </lineage>
</organism>